<dbReference type="GO" id="GO:0004016">
    <property type="term" value="F:adenylate cyclase activity"/>
    <property type="evidence" value="ECO:0007669"/>
    <property type="project" value="UniProtKB-ARBA"/>
</dbReference>
<dbReference type="InterPro" id="IPR001054">
    <property type="entry name" value="A/G_cyclase"/>
</dbReference>
<comment type="subcellular location">
    <subcellularLocation>
        <location evidence="1">Cell membrane</location>
        <topology evidence="1">Multi-pass membrane protein</topology>
    </subcellularLocation>
</comment>
<protein>
    <submittedName>
        <fullName evidence="6">Adenylate/guanylate cyclase domain-containing protein</fullName>
    </submittedName>
</protein>
<reference evidence="6 7" key="1">
    <citation type="submission" date="2020-05" db="EMBL/GenBank/DDBJ databases">
        <title>Complete genome sequence of of a novel Thermoleptolyngbya strain isolated from hot springs of Ganzi, Sichuan China.</title>
        <authorList>
            <person name="Tang J."/>
            <person name="Daroch M."/>
            <person name="Li L."/>
            <person name="Waleron K."/>
            <person name="Waleron M."/>
            <person name="Waleron M."/>
        </authorList>
    </citation>
    <scope>NUCLEOTIDE SEQUENCE [LARGE SCALE GENOMIC DNA]</scope>
    <source>
        <strain evidence="6 7">PKUAC-SCTA183</strain>
    </source>
</reference>
<organism evidence="6 7">
    <name type="scientific">Thermoleptolyngbya sichuanensis A183</name>
    <dbReference type="NCBI Taxonomy" id="2737172"/>
    <lineage>
        <taxon>Bacteria</taxon>
        <taxon>Bacillati</taxon>
        <taxon>Cyanobacteriota</taxon>
        <taxon>Cyanophyceae</taxon>
        <taxon>Oculatellales</taxon>
        <taxon>Oculatellaceae</taxon>
        <taxon>Thermoleptolyngbya</taxon>
        <taxon>Thermoleptolyngbya sichuanensis</taxon>
    </lineage>
</organism>
<dbReference type="GO" id="GO:0051536">
    <property type="term" value="F:iron-sulfur cluster binding"/>
    <property type="evidence" value="ECO:0007669"/>
    <property type="project" value="InterPro"/>
</dbReference>
<dbReference type="PANTHER" id="PTHR43081">
    <property type="entry name" value="ADENYLATE CYCLASE, TERMINAL-DIFFERENTIATION SPECIFIC-RELATED"/>
    <property type="match status" value="1"/>
</dbReference>
<evidence type="ECO:0000313" key="7">
    <source>
        <dbReference type="Proteomes" id="UP000505210"/>
    </source>
</evidence>
<evidence type="ECO:0000313" key="6">
    <source>
        <dbReference type="EMBL" id="QKD80790.1"/>
    </source>
</evidence>
<dbReference type="KEGG" id="theu:HPC62_00130"/>
<dbReference type="InterPro" id="IPR036010">
    <property type="entry name" value="2Fe-2S_ferredoxin-like_sf"/>
</dbReference>
<name>A0A6M8B888_9CYAN</name>
<dbReference type="SUPFAM" id="SSF54292">
    <property type="entry name" value="2Fe-2S ferredoxin-like"/>
    <property type="match status" value="1"/>
</dbReference>
<evidence type="ECO:0000259" key="5">
    <source>
        <dbReference type="PROSITE" id="PS50125"/>
    </source>
</evidence>
<dbReference type="SMART" id="SM00044">
    <property type="entry name" value="CYCc"/>
    <property type="match status" value="1"/>
</dbReference>
<gene>
    <name evidence="6" type="ORF">HPC62_00130</name>
</gene>
<dbReference type="GO" id="GO:0006171">
    <property type="term" value="P:cAMP biosynthetic process"/>
    <property type="evidence" value="ECO:0007669"/>
    <property type="project" value="TreeGrafter"/>
</dbReference>
<dbReference type="PROSITE" id="PS50125">
    <property type="entry name" value="GUANYLATE_CYCLASE_2"/>
    <property type="match status" value="1"/>
</dbReference>
<evidence type="ECO:0000256" key="3">
    <source>
        <dbReference type="ARBA" id="ARBA00022475"/>
    </source>
</evidence>
<dbReference type="Pfam" id="PF00211">
    <property type="entry name" value="Guanylate_cyc"/>
    <property type="match status" value="1"/>
</dbReference>
<dbReference type="EMBL" id="CP053661">
    <property type="protein sequence ID" value="QKD80790.1"/>
    <property type="molecule type" value="Genomic_DNA"/>
</dbReference>
<sequence length="346" mass="38222">MPLLYYLPDERCVETEETDTILASSLYAGIPHIHVCGGSARCSTCRVWVLEGLEYCSPRNDAEDGLAKRLCFDPKMRLACQTQVLGEGKVTVRRLVVDAEDMSLVEQQLSGQRSAIGEEQMLAVLFADLRGFTAFAEVLPAYDVIYVLNRYFSRMGQIIERYGGIINNYMGDGFMALFGWNCPDRPVERAVRAALDMQTAMEAFNAYLETLYQRQLKIGIGIHYGSVVVGAVGASPKSQQITAIGDTVNLASRIEAANKAVGTSLLVSEAVYQQVQPLVSLGRQCDMSLPGKSGEYRLYEVIDIAPDATGAIALLAQSCQPQKPSRFRRVWVWLRQLGRRMIGVGE</sequence>
<dbReference type="GO" id="GO:0035556">
    <property type="term" value="P:intracellular signal transduction"/>
    <property type="evidence" value="ECO:0007669"/>
    <property type="project" value="InterPro"/>
</dbReference>
<dbReference type="InterPro" id="IPR029787">
    <property type="entry name" value="Nucleotide_cyclase"/>
</dbReference>
<dbReference type="Proteomes" id="UP000505210">
    <property type="component" value="Chromosome"/>
</dbReference>
<feature type="domain" description="Guanylate cyclase" evidence="5">
    <location>
        <begin position="123"/>
        <end position="255"/>
    </location>
</feature>
<dbReference type="InterPro" id="IPR001041">
    <property type="entry name" value="2Fe-2S_ferredoxin-type"/>
</dbReference>
<comment type="similarity">
    <text evidence="2">Belongs to the adenylyl cyclase class-3 family.</text>
</comment>
<dbReference type="CDD" id="cd00207">
    <property type="entry name" value="fer2"/>
    <property type="match status" value="1"/>
</dbReference>
<keyword evidence="3" id="KW-1003">Cell membrane</keyword>
<proteinExistence type="inferred from homology"/>
<keyword evidence="4" id="KW-0472">Membrane</keyword>
<dbReference type="Gene3D" id="3.30.70.1230">
    <property type="entry name" value="Nucleotide cyclase"/>
    <property type="match status" value="1"/>
</dbReference>
<evidence type="ECO:0000256" key="4">
    <source>
        <dbReference type="ARBA" id="ARBA00023136"/>
    </source>
</evidence>
<dbReference type="AlphaFoldDB" id="A0A6M8B888"/>
<dbReference type="Gene3D" id="3.10.20.30">
    <property type="match status" value="1"/>
</dbReference>
<dbReference type="SUPFAM" id="SSF55073">
    <property type="entry name" value="Nucleotide cyclase"/>
    <property type="match status" value="1"/>
</dbReference>
<evidence type="ECO:0000256" key="2">
    <source>
        <dbReference type="ARBA" id="ARBA00005381"/>
    </source>
</evidence>
<dbReference type="InterPro" id="IPR012675">
    <property type="entry name" value="Beta-grasp_dom_sf"/>
</dbReference>
<dbReference type="CDD" id="cd07302">
    <property type="entry name" value="CHD"/>
    <property type="match status" value="1"/>
</dbReference>
<accession>A0A6M8B888</accession>
<keyword evidence="7" id="KW-1185">Reference proteome</keyword>
<dbReference type="PANTHER" id="PTHR43081:SF17">
    <property type="entry name" value="BLL5647 PROTEIN"/>
    <property type="match status" value="1"/>
</dbReference>
<dbReference type="RefSeq" id="WP_172353223.1">
    <property type="nucleotide sequence ID" value="NZ_CP053661.1"/>
</dbReference>
<dbReference type="GO" id="GO:0005886">
    <property type="term" value="C:plasma membrane"/>
    <property type="evidence" value="ECO:0007669"/>
    <property type="project" value="UniProtKB-SubCell"/>
</dbReference>
<dbReference type="Pfam" id="PF00111">
    <property type="entry name" value="Fer2"/>
    <property type="match status" value="1"/>
</dbReference>
<evidence type="ECO:0000256" key="1">
    <source>
        <dbReference type="ARBA" id="ARBA00004651"/>
    </source>
</evidence>
<dbReference type="InterPro" id="IPR050697">
    <property type="entry name" value="Adenylyl/Guanylyl_Cyclase_3/4"/>
</dbReference>